<dbReference type="InterPro" id="IPR051283">
    <property type="entry name" value="Sec_Metabolite_Acyltrans"/>
</dbReference>
<gene>
    <name evidence="2" type="ORF">KK1_046967</name>
</gene>
<evidence type="ECO:0000256" key="1">
    <source>
        <dbReference type="ARBA" id="ARBA00022679"/>
    </source>
</evidence>
<dbReference type="Gene3D" id="3.30.559.10">
    <property type="entry name" value="Chloramphenicol acetyltransferase-like domain"/>
    <property type="match status" value="2"/>
</dbReference>
<organism evidence="2 3">
    <name type="scientific">Cajanus cajan</name>
    <name type="common">Pigeon pea</name>
    <name type="synonym">Cajanus indicus</name>
    <dbReference type="NCBI Taxonomy" id="3821"/>
    <lineage>
        <taxon>Eukaryota</taxon>
        <taxon>Viridiplantae</taxon>
        <taxon>Streptophyta</taxon>
        <taxon>Embryophyta</taxon>
        <taxon>Tracheophyta</taxon>
        <taxon>Spermatophyta</taxon>
        <taxon>Magnoliopsida</taxon>
        <taxon>eudicotyledons</taxon>
        <taxon>Gunneridae</taxon>
        <taxon>Pentapetalae</taxon>
        <taxon>rosids</taxon>
        <taxon>fabids</taxon>
        <taxon>Fabales</taxon>
        <taxon>Fabaceae</taxon>
        <taxon>Papilionoideae</taxon>
        <taxon>50 kb inversion clade</taxon>
        <taxon>NPAAA clade</taxon>
        <taxon>indigoferoid/millettioid clade</taxon>
        <taxon>Phaseoleae</taxon>
        <taxon>Cajanus</taxon>
    </lineage>
</organism>
<dbReference type="Gramene" id="C.cajan_48158.t">
    <property type="protein sequence ID" value="C.cajan_48158.t.cds1"/>
    <property type="gene ID" value="C.cajan_48158"/>
</dbReference>
<dbReference type="PANTHER" id="PTHR31896:SF46">
    <property type="entry name" value="HXXXD-TYPE ACYL-TRANSFERASE FAMILY PROTEIN"/>
    <property type="match status" value="1"/>
</dbReference>
<accession>A0A151QQ45</accession>
<dbReference type="Pfam" id="PF02458">
    <property type="entry name" value="Transferase"/>
    <property type="match status" value="1"/>
</dbReference>
<dbReference type="OMA" id="HLTIANY"/>
<dbReference type="PANTHER" id="PTHR31896">
    <property type="entry name" value="FAMILY REGULATORY PROTEIN, PUTATIVE (AFU_ORTHOLOGUE AFUA_3G14730)-RELATED"/>
    <property type="match status" value="1"/>
</dbReference>
<reference evidence="2" key="1">
    <citation type="journal article" date="2012" name="Nat. Biotechnol.">
        <title>Draft genome sequence of pigeonpea (Cajanus cajan), an orphan legume crop of resource-poor farmers.</title>
        <authorList>
            <person name="Varshney R.K."/>
            <person name="Chen W."/>
            <person name="Li Y."/>
            <person name="Bharti A.K."/>
            <person name="Saxena R.K."/>
            <person name="Schlueter J.A."/>
            <person name="Donoghue M.T."/>
            <person name="Azam S."/>
            <person name="Fan G."/>
            <person name="Whaley A.M."/>
            <person name="Farmer A.D."/>
            <person name="Sheridan J."/>
            <person name="Iwata A."/>
            <person name="Tuteja R."/>
            <person name="Penmetsa R.V."/>
            <person name="Wu W."/>
            <person name="Upadhyaya H.D."/>
            <person name="Yang S.P."/>
            <person name="Shah T."/>
            <person name="Saxena K.B."/>
            <person name="Michael T."/>
            <person name="McCombie W.R."/>
            <person name="Yang B."/>
            <person name="Zhang G."/>
            <person name="Yang H."/>
            <person name="Wang J."/>
            <person name="Spillane C."/>
            <person name="Cook D.R."/>
            <person name="May G.D."/>
            <person name="Xu X."/>
            <person name="Jackson S.A."/>
        </authorList>
    </citation>
    <scope>NUCLEOTIDE SEQUENCE [LARGE SCALE GENOMIC DNA]</scope>
</reference>
<evidence type="ECO:0000313" key="3">
    <source>
        <dbReference type="Proteomes" id="UP000075243"/>
    </source>
</evidence>
<sequence length="353" mass="39256">MTISNILSPIDVPPIVHSLFDHHNVVDHDGHTMPLFSVKVTKLLDGLFIGCSMNHAVGDGTSFFNFIKAWFEIINVQCNVKGPLSHVSISHSPIHNRWFPDGCGPFINLPLKEEDMSISISEAPKLRLRIFHFSGESIAKLKAKANEEFKTTEISSFQSLVAHVWRSITRARHLPYDQKTSCKVSIDNRSRMEPPLGQEYFGNAFSKRSAESTAGELLEHDLGWAAWKVHLTIANYNDKVARHLLKEWLQSPVLNALDSAIDPCGVSISSSPRFNPYGQHLGTFKGIAILSGFNNKFDGKVGLYPGYEGGGSIDVELSLSHHAMNALESDEDFMRLVSTKKKILAKSDLKYIG</sequence>
<dbReference type="AlphaFoldDB" id="A0A151QQ45"/>
<keyword evidence="3" id="KW-1185">Reference proteome</keyword>
<dbReference type="Proteomes" id="UP000075243">
    <property type="component" value="Unassembled WGS sequence"/>
</dbReference>
<proteinExistence type="predicted"/>
<evidence type="ECO:0000313" key="2">
    <source>
        <dbReference type="EMBL" id="KYP32374.1"/>
    </source>
</evidence>
<protein>
    <submittedName>
        <fullName evidence="2">Acetyltransferase At3g50280 family</fullName>
    </submittedName>
</protein>
<dbReference type="InterPro" id="IPR023213">
    <property type="entry name" value="CAT-like_dom_sf"/>
</dbReference>
<name>A0A151QQ45_CAJCA</name>
<keyword evidence="1" id="KW-0808">Transferase</keyword>
<dbReference type="GO" id="GO:0016740">
    <property type="term" value="F:transferase activity"/>
    <property type="evidence" value="ECO:0007669"/>
    <property type="project" value="UniProtKB-KW"/>
</dbReference>
<dbReference type="EMBL" id="KQ485318">
    <property type="protein sequence ID" value="KYP32374.1"/>
    <property type="molecule type" value="Genomic_DNA"/>
</dbReference>